<keyword evidence="9" id="KW-0966">Cell projection</keyword>
<feature type="domain" description="Flagellar basal-body/hook protein C-terminal" evidence="8">
    <location>
        <begin position="88"/>
        <end position="132"/>
    </location>
</feature>
<name>A0A0E3UZX5_9BURK</name>
<evidence type="ECO:0000259" key="8">
    <source>
        <dbReference type="Pfam" id="PF06429"/>
    </source>
</evidence>
<keyword evidence="9" id="KW-0282">Flagellum</keyword>
<evidence type="ECO:0000256" key="6">
    <source>
        <dbReference type="RuleBase" id="RU362062"/>
    </source>
</evidence>
<evidence type="ECO:0000256" key="5">
    <source>
        <dbReference type="ARBA" id="ARBA00025933"/>
    </source>
</evidence>
<dbReference type="InterPro" id="IPR010930">
    <property type="entry name" value="Flg_bb/hook_C_dom"/>
</dbReference>
<dbReference type="GO" id="GO:0071978">
    <property type="term" value="P:bacterial-type flagellum-dependent swarming motility"/>
    <property type="evidence" value="ECO:0007669"/>
    <property type="project" value="TreeGrafter"/>
</dbReference>
<dbReference type="InterPro" id="IPR019776">
    <property type="entry name" value="Flagellar_basal_body_rod_CS"/>
</dbReference>
<dbReference type="RefSeq" id="WP_046329695.1">
    <property type="nucleotide sequence ID" value="NZ_CP007501.1"/>
</dbReference>
<dbReference type="PANTHER" id="PTHR30435">
    <property type="entry name" value="FLAGELLAR PROTEIN"/>
    <property type="match status" value="1"/>
</dbReference>
<accession>A0A0E3UZX5</accession>
<evidence type="ECO:0000256" key="1">
    <source>
        <dbReference type="ARBA" id="ARBA00004117"/>
    </source>
</evidence>
<dbReference type="Pfam" id="PF00460">
    <property type="entry name" value="Flg_bb_rod"/>
    <property type="match status" value="1"/>
</dbReference>
<reference evidence="9 10" key="1">
    <citation type="submission" date="2014-03" db="EMBL/GenBank/DDBJ databases">
        <title>Genome of Polynucleobacter strain MWH-MoK4.</title>
        <authorList>
            <person name="Hahn M.W."/>
        </authorList>
    </citation>
    <scope>NUCLEOTIDE SEQUENCE [LARGE SCALE GENOMIC DNA]</scope>
    <source>
        <strain evidence="9 10">MWH-MoK4</strain>
    </source>
</reference>
<dbReference type="KEGG" id="pdq:CL55_00004560"/>
<dbReference type="AlphaFoldDB" id="A0A0E3UZX5"/>
<comment type="subcellular location">
    <subcellularLocation>
        <location evidence="1 6">Bacterial flagellum basal body</location>
    </subcellularLocation>
</comment>
<evidence type="ECO:0000256" key="3">
    <source>
        <dbReference type="ARBA" id="ARBA00017941"/>
    </source>
</evidence>
<keyword evidence="9" id="KW-0969">Cilium</keyword>
<keyword evidence="4 6" id="KW-0975">Bacterial flagellum</keyword>
<dbReference type="Pfam" id="PF06429">
    <property type="entry name" value="Flg_bbr_C"/>
    <property type="match status" value="1"/>
</dbReference>
<evidence type="ECO:0000259" key="7">
    <source>
        <dbReference type="Pfam" id="PF00460"/>
    </source>
</evidence>
<organism evidence="9 10">
    <name type="scientific">Polynucleobacter duraquae</name>
    <dbReference type="NCBI Taxonomy" id="1835254"/>
    <lineage>
        <taxon>Bacteria</taxon>
        <taxon>Pseudomonadati</taxon>
        <taxon>Pseudomonadota</taxon>
        <taxon>Betaproteobacteria</taxon>
        <taxon>Burkholderiales</taxon>
        <taxon>Burkholderiaceae</taxon>
        <taxon>Polynucleobacter</taxon>
    </lineage>
</organism>
<dbReference type="NCBIfam" id="TIGR01395">
    <property type="entry name" value="FlgC"/>
    <property type="match status" value="1"/>
</dbReference>
<dbReference type="STRING" id="1835254.CL55_00004560"/>
<dbReference type="InterPro" id="IPR001444">
    <property type="entry name" value="Flag_bb_rod_N"/>
</dbReference>
<comment type="subunit">
    <text evidence="5 6">The basal body constitutes a major portion of the flagellar organelle and consists of four rings (L,P,S, and M) mounted on a central rod. The rod consists of about 26 subunits of FlgG in the distal portion, and FlgB, FlgC and FlgF are thought to build up the proximal portion of the rod with about 6 subunits each.</text>
</comment>
<comment type="similarity">
    <text evidence="2">Belongs to the flagella basal body rod proteins family.</text>
</comment>
<protein>
    <recommendedName>
        <fullName evidence="3 6">Flagellar basal-body rod protein FlgC</fullName>
    </recommendedName>
</protein>
<dbReference type="GO" id="GO:0030694">
    <property type="term" value="C:bacterial-type flagellum basal body, rod"/>
    <property type="evidence" value="ECO:0007669"/>
    <property type="project" value="UniProtKB-UniRule"/>
</dbReference>
<dbReference type="PATRIC" id="fig|576611.7.peg.460"/>
<dbReference type="EMBL" id="CP007501">
    <property type="protein sequence ID" value="AKD24789.1"/>
    <property type="molecule type" value="Genomic_DNA"/>
</dbReference>
<dbReference type="InterPro" id="IPR006299">
    <property type="entry name" value="FlgC"/>
</dbReference>
<dbReference type="HOGENOM" id="CLU_123272_0_0_4"/>
<keyword evidence="10" id="KW-1185">Reference proteome</keyword>
<evidence type="ECO:0000256" key="4">
    <source>
        <dbReference type="ARBA" id="ARBA00023143"/>
    </source>
</evidence>
<dbReference type="OrthoDB" id="9794148at2"/>
<dbReference type="Proteomes" id="UP000061135">
    <property type="component" value="Chromosome"/>
</dbReference>
<gene>
    <name evidence="9" type="ORF">CL55_00004560</name>
</gene>
<evidence type="ECO:0000313" key="10">
    <source>
        <dbReference type="Proteomes" id="UP000061135"/>
    </source>
</evidence>
<evidence type="ECO:0000256" key="2">
    <source>
        <dbReference type="ARBA" id="ARBA00009677"/>
    </source>
</evidence>
<dbReference type="PANTHER" id="PTHR30435:SF2">
    <property type="entry name" value="FLAGELLAR BASAL-BODY ROD PROTEIN FLGC"/>
    <property type="match status" value="1"/>
</dbReference>
<sequence>MSLLAAYDIGSSGLTAQAMRLNVTASNIANAESVAGPDGRPYRARQVEFSALMKPGSPGSGVAVKSIVESDAALRMEYRPGHPKANAAGYVEMPNVNPVEEMVNMISASRSYQMNIEAMNVSRQLMLKTLDLGR</sequence>
<dbReference type="PROSITE" id="PS00588">
    <property type="entry name" value="FLAGELLA_BB_ROD"/>
    <property type="match status" value="1"/>
</dbReference>
<feature type="domain" description="Flagellar basal body rod protein N-terminal" evidence="7">
    <location>
        <begin position="9"/>
        <end position="36"/>
    </location>
</feature>
<proteinExistence type="inferred from homology"/>
<evidence type="ECO:0000313" key="9">
    <source>
        <dbReference type="EMBL" id="AKD24789.1"/>
    </source>
</evidence>